<proteinExistence type="predicted"/>
<feature type="chain" id="PRO_5034202842" evidence="1">
    <location>
        <begin position="22"/>
        <end position="288"/>
    </location>
</feature>
<protein>
    <submittedName>
        <fullName evidence="2">Uncharacterized protein</fullName>
    </submittedName>
</protein>
<gene>
    <name evidence="2" type="ORF">G7Y89_g1956</name>
</gene>
<accession>A0A8H4W6I7</accession>
<sequence length="288" mass="31629">MSPPSYSWLLFLFVTARISTGSPLALPSQLADCLYNNNHNFTQSSNLISTAEIEACTGQYATRDLERINPGPGYSPDEIIAKRGTQATPLIVPGEEVAAKVTKRGLETRTPPPVGFFDQSSDTPNEPWILSNFLETGILDTKWSTPICNEVTKFDPHQTGQSGAFNYNIQGTHKQSLSLVHDKRYLHLLVTFSGVDVTLLPQYDLVDLCKNAMHQAAQSYHELKYGFFGTQTVYSVVNNHRIVIQPTETPGQSSKRSDFGAPIGLINIQIGDQAKDVTLFNANGLPGV</sequence>
<keyword evidence="3" id="KW-1185">Reference proteome</keyword>
<keyword evidence="1" id="KW-0732">Signal</keyword>
<dbReference type="EMBL" id="JAAMPI010000081">
    <property type="protein sequence ID" value="KAF4636133.1"/>
    <property type="molecule type" value="Genomic_DNA"/>
</dbReference>
<reference evidence="2 3" key="1">
    <citation type="submission" date="2020-03" db="EMBL/GenBank/DDBJ databases">
        <title>Draft Genome Sequence of Cudoniella acicularis.</title>
        <authorList>
            <person name="Buettner E."/>
            <person name="Kellner H."/>
        </authorList>
    </citation>
    <scope>NUCLEOTIDE SEQUENCE [LARGE SCALE GENOMIC DNA]</scope>
    <source>
        <strain evidence="2 3">DSM 108380</strain>
    </source>
</reference>
<dbReference type="OrthoDB" id="3770318at2759"/>
<feature type="signal peptide" evidence="1">
    <location>
        <begin position="1"/>
        <end position="21"/>
    </location>
</feature>
<name>A0A8H4W6I7_9HELO</name>
<comment type="caution">
    <text evidence="2">The sequence shown here is derived from an EMBL/GenBank/DDBJ whole genome shotgun (WGS) entry which is preliminary data.</text>
</comment>
<evidence type="ECO:0000313" key="3">
    <source>
        <dbReference type="Proteomes" id="UP000566819"/>
    </source>
</evidence>
<organism evidence="2 3">
    <name type="scientific">Cudoniella acicularis</name>
    <dbReference type="NCBI Taxonomy" id="354080"/>
    <lineage>
        <taxon>Eukaryota</taxon>
        <taxon>Fungi</taxon>
        <taxon>Dikarya</taxon>
        <taxon>Ascomycota</taxon>
        <taxon>Pezizomycotina</taxon>
        <taxon>Leotiomycetes</taxon>
        <taxon>Helotiales</taxon>
        <taxon>Tricladiaceae</taxon>
        <taxon>Cudoniella</taxon>
    </lineage>
</organism>
<dbReference type="Proteomes" id="UP000566819">
    <property type="component" value="Unassembled WGS sequence"/>
</dbReference>
<dbReference type="AlphaFoldDB" id="A0A8H4W6I7"/>
<evidence type="ECO:0000313" key="2">
    <source>
        <dbReference type="EMBL" id="KAF4636133.1"/>
    </source>
</evidence>
<evidence type="ECO:0000256" key="1">
    <source>
        <dbReference type="SAM" id="SignalP"/>
    </source>
</evidence>